<evidence type="ECO:0000313" key="1">
    <source>
        <dbReference type="EMBL" id="GAH55902.1"/>
    </source>
</evidence>
<feature type="non-terminal residue" evidence="1">
    <location>
        <position position="93"/>
    </location>
</feature>
<name>X1GFA5_9ZZZZ</name>
<sequence length="93" mass="11360">MFRNIKINTFSVRQYIKCLDDNKLPTALSLKFSPRTRALYWLFWLAYKFYISGDNFYELFGKKLDNIFKLELYWAKKLRYIKKYSGGYKLTDK</sequence>
<dbReference type="EMBL" id="BARU01023674">
    <property type="protein sequence ID" value="GAH55902.1"/>
    <property type="molecule type" value="Genomic_DNA"/>
</dbReference>
<organism evidence="1">
    <name type="scientific">marine sediment metagenome</name>
    <dbReference type="NCBI Taxonomy" id="412755"/>
    <lineage>
        <taxon>unclassified sequences</taxon>
        <taxon>metagenomes</taxon>
        <taxon>ecological metagenomes</taxon>
    </lineage>
</organism>
<dbReference type="AlphaFoldDB" id="X1GFA5"/>
<protein>
    <submittedName>
        <fullName evidence="1">Uncharacterized protein</fullName>
    </submittedName>
</protein>
<comment type="caution">
    <text evidence="1">The sequence shown here is derived from an EMBL/GenBank/DDBJ whole genome shotgun (WGS) entry which is preliminary data.</text>
</comment>
<gene>
    <name evidence="1" type="ORF">S03H2_38402</name>
</gene>
<accession>X1GFA5</accession>
<proteinExistence type="predicted"/>
<reference evidence="1" key="1">
    <citation type="journal article" date="2014" name="Front. Microbiol.">
        <title>High frequency of phylogenetically diverse reductive dehalogenase-homologous genes in deep subseafloor sedimentary metagenomes.</title>
        <authorList>
            <person name="Kawai M."/>
            <person name="Futagami T."/>
            <person name="Toyoda A."/>
            <person name="Takaki Y."/>
            <person name="Nishi S."/>
            <person name="Hori S."/>
            <person name="Arai W."/>
            <person name="Tsubouchi T."/>
            <person name="Morono Y."/>
            <person name="Uchiyama I."/>
            <person name="Ito T."/>
            <person name="Fujiyama A."/>
            <person name="Inagaki F."/>
            <person name="Takami H."/>
        </authorList>
    </citation>
    <scope>NUCLEOTIDE SEQUENCE</scope>
    <source>
        <strain evidence="1">Expedition CK06-06</strain>
    </source>
</reference>